<name>A0ACA9L141_9GLOM</name>
<evidence type="ECO:0000313" key="2">
    <source>
        <dbReference type="Proteomes" id="UP000789366"/>
    </source>
</evidence>
<comment type="caution">
    <text evidence="1">The sequence shown here is derived from an EMBL/GenBank/DDBJ whole genome shotgun (WGS) entry which is preliminary data.</text>
</comment>
<sequence length="250" mass="29071">MAFAGATDDIFQLLKEKFPDCVQKEISISFRVPEEIAVMANDFTRKFMTRRKPKLATNKTNGGKKSVVFLAGSEQGYQLTEEEENKIEEKLKKRLLDEERAETGLTEEEIYEFTRQIDKQLIERNIENAGKTRLSSIHKAKGLEFDYVFLIAVDEETLPSENPLEWEEQKIWDQQITRQEKITEDFNSAKSIVYLVSFPTGELANDFKVFLSQKGTIELLATHHDKVHTKTWKIEYNILRVDESIVEKEK</sequence>
<gene>
    <name evidence="1" type="ORF">SPELUC_LOCUS3197</name>
</gene>
<reference evidence="1" key="1">
    <citation type="submission" date="2021-06" db="EMBL/GenBank/DDBJ databases">
        <authorList>
            <person name="Kallberg Y."/>
            <person name="Tangrot J."/>
            <person name="Rosling A."/>
        </authorList>
    </citation>
    <scope>NUCLEOTIDE SEQUENCE</scope>
    <source>
        <strain evidence="1">28 12/20/2015</strain>
    </source>
</reference>
<organism evidence="1 2">
    <name type="scientific">Cetraspora pellucida</name>
    <dbReference type="NCBI Taxonomy" id="1433469"/>
    <lineage>
        <taxon>Eukaryota</taxon>
        <taxon>Fungi</taxon>
        <taxon>Fungi incertae sedis</taxon>
        <taxon>Mucoromycota</taxon>
        <taxon>Glomeromycotina</taxon>
        <taxon>Glomeromycetes</taxon>
        <taxon>Diversisporales</taxon>
        <taxon>Gigasporaceae</taxon>
        <taxon>Cetraspora</taxon>
    </lineage>
</organism>
<protein>
    <submittedName>
        <fullName evidence="1">2052_t:CDS:1</fullName>
    </submittedName>
</protein>
<proteinExistence type="predicted"/>
<evidence type="ECO:0000313" key="1">
    <source>
        <dbReference type="EMBL" id="CAG8505017.1"/>
    </source>
</evidence>
<accession>A0ACA9L141</accession>
<keyword evidence="2" id="KW-1185">Reference proteome</keyword>
<dbReference type="Proteomes" id="UP000789366">
    <property type="component" value="Unassembled WGS sequence"/>
</dbReference>
<dbReference type="EMBL" id="CAJVPW010002370">
    <property type="protein sequence ID" value="CAG8505017.1"/>
    <property type="molecule type" value="Genomic_DNA"/>
</dbReference>